<reference evidence="2 3" key="1">
    <citation type="submission" date="2024-04" db="EMBL/GenBank/DDBJ databases">
        <title>Genome assembly C_amara_ONT_v2.</title>
        <authorList>
            <person name="Yant L."/>
            <person name="Moore C."/>
            <person name="Slenker M."/>
        </authorList>
    </citation>
    <scope>NUCLEOTIDE SEQUENCE [LARGE SCALE GENOMIC DNA]</scope>
    <source>
        <tissue evidence="2">Leaf</tissue>
    </source>
</reference>
<dbReference type="NCBIfam" id="TIGR01640">
    <property type="entry name" value="F_box_assoc_1"/>
    <property type="match status" value="1"/>
</dbReference>
<accession>A0ABD0ZUR5</accession>
<dbReference type="Gene3D" id="1.20.1280.50">
    <property type="match status" value="1"/>
</dbReference>
<dbReference type="SMART" id="SM00256">
    <property type="entry name" value="FBOX"/>
    <property type="match status" value="1"/>
</dbReference>
<dbReference type="EMBL" id="JBANAX010000668">
    <property type="protein sequence ID" value="KAL1198334.1"/>
    <property type="molecule type" value="Genomic_DNA"/>
</dbReference>
<organism evidence="2 3">
    <name type="scientific">Cardamine amara subsp. amara</name>
    <dbReference type="NCBI Taxonomy" id="228776"/>
    <lineage>
        <taxon>Eukaryota</taxon>
        <taxon>Viridiplantae</taxon>
        <taxon>Streptophyta</taxon>
        <taxon>Embryophyta</taxon>
        <taxon>Tracheophyta</taxon>
        <taxon>Spermatophyta</taxon>
        <taxon>Magnoliopsida</taxon>
        <taxon>eudicotyledons</taxon>
        <taxon>Gunneridae</taxon>
        <taxon>Pentapetalae</taxon>
        <taxon>rosids</taxon>
        <taxon>malvids</taxon>
        <taxon>Brassicales</taxon>
        <taxon>Brassicaceae</taxon>
        <taxon>Cardamineae</taxon>
        <taxon>Cardamine</taxon>
    </lineage>
</organism>
<dbReference type="PANTHER" id="PTHR31111">
    <property type="entry name" value="BNAA05G37150D PROTEIN-RELATED"/>
    <property type="match status" value="1"/>
</dbReference>
<dbReference type="CDD" id="cd10910">
    <property type="entry name" value="PIN_limkain_b1_N_like"/>
    <property type="match status" value="1"/>
</dbReference>
<evidence type="ECO:0000313" key="2">
    <source>
        <dbReference type="EMBL" id="KAL1198334.1"/>
    </source>
</evidence>
<dbReference type="CDD" id="cd22157">
    <property type="entry name" value="F-box_AtFBW1-like"/>
    <property type="match status" value="1"/>
</dbReference>
<dbReference type="Pfam" id="PF01936">
    <property type="entry name" value="NYN"/>
    <property type="match status" value="1"/>
</dbReference>
<evidence type="ECO:0000313" key="3">
    <source>
        <dbReference type="Proteomes" id="UP001558713"/>
    </source>
</evidence>
<sequence>MSSFADAETFVLWDMEVYKIPNDLDIQSVCKNIKSALANEGYCGDVSIKAYGKKNKISRDEILPERFTFIIHKREIGLRDFQIFCDALRYKHNTRPCNLMLIAHDYAFSYIKSGNNVNILVAQNVINPSVVQELAATSVWLWKSLSLGGSPTGLNESARADKTYISKKSPTVRSENKTIMISDSIPDDLIVEILSRLPAKSVARFRCVSKLWASIFGRPKFTELFLTRSTAWPHILFALEDDGVWSFFSLPQRQKKSSTSLVVAAEMIFPPENMQICSRRSRQFSCGYTSGLIYFYGMWIKKNYSDTRPVICNPNTGRYVTLPYLLRYRKCYSFFGFDPIDKQYKVLFMAYPSGPDDNKILTFGTGKLRWRTIQCSIKHEIVSEGICINGVLYYLGDREDWVHDETSQNYMIVCFDVRSEKFKFIFVELLCDELINYKGKLGVIYYDDYTDDAIELRLWVLEDLEKQEWSKYGCTLKYDRFFRLNASVVGVSATGEIVLSMGDYTSEEPFYVYYFNPKRNTIQRVEIQGFGEYHKAYNNHVYIFVDHIEDLNVIDAKLYVKKEKKNQNKKNQKRRRR</sequence>
<dbReference type="Pfam" id="PF08268">
    <property type="entry name" value="FBA_3"/>
    <property type="match status" value="1"/>
</dbReference>
<comment type="caution">
    <text evidence="2">The sequence shown here is derived from an EMBL/GenBank/DDBJ whole genome shotgun (WGS) entry which is preliminary data.</text>
</comment>
<dbReference type="InterPro" id="IPR001810">
    <property type="entry name" value="F-box_dom"/>
</dbReference>
<keyword evidence="3" id="KW-1185">Reference proteome</keyword>
<protein>
    <submittedName>
        <fullName evidence="2">F-box protein</fullName>
    </submittedName>
</protein>
<evidence type="ECO:0000259" key="1">
    <source>
        <dbReference type="PROSITE" id="PS50181"/>
    </source>
</evidence>
<dbReference type="AlphaFoldDB" id="A0ABD0ZUR5"/>
<dbReference type="InterPro" id="IPR036047">
    <property type="entry name" value="F-box-like_dom_sf"/>
</dbReference>
<dbReference type="Pfam" id="PF00646">
    <property type="entry name" value="F-box"/>
    <property type="match status" value="1"/>
</dbReference>
<dbReference type="SUPFAM" id="SSF81383">
    <property type="entry name" value="F-box domain"/>
    <property type="match status" value="1"/>
</dbReference>
<dbReference type="PROSITE" id="PS50181">
    <property type="entry name" value="FBOX"/>
    <property type="match status" value="1"/>
</dbReference>
<dbReference type="Proteomes" id="UP001558713">
    <property type="component" value="Unassembled WGS sequence"/>
</dbReference>
<dbReference type="PANTHER" id="PTHR31111:SF130">
    <property type="entry name" value="F-BOX ASSOCIATED UBIQUITINATION EFFECTOR FAMILY PROTEIN"/>
    <property type="match status" value="1"/>
</dbReference>
<dbReference type="InterPro" id="IPR013187">
    <property type="entry name" value="F-box-assoc_dom_typ3"/>
</dbReference>
<feature type="domain" description="F-box" evidence="1">
    <location>
        <begin position="179"/>
        <end position="228"/>
    </location>
</feature>
<proteinExistence type="predicted"/>
<name>A0ABD0ZUR5_CARAN</name>
<dbReference type="InterPro" id="IPR021139">
    <property type="entry name" value="NYN"/>
</dbReference>
<gene>
    <name evidence="2" type="ORF">V5N11_026864</name>
</gene>
<dbReference type="InterPro" id="IPR017451">
    <property type="entry name" value="F-box-assoc_interact_dom"/>
</dbReference>